<dbReference type="EMBL" id="QXHD01000004">
    <property type="protein sequence ID" value="NEZ59512.1"/>
    <property type="molecule type" value="Genomic_DNA"/>
</dbReference>
<feature type="domain" description="PLD phosphodiesterase" evidence="11">
    <location>
        <begin position="315"/>
        <end position="346"/>
    </location>
</feature>
<evidence type="ECO:0000259" key="11">
    <source>
        <dbReference type="PROSITE" id="PS50035"/>
    </source>
</evidence>
<comment type="catalytic activity">
    <reaction evidence="8">
        <text>[GlcNAc-(1-&gt;4)-Mur2Ac(oyl-L-Ala-gamma-D-Glu-L-Lys-D-Ala-D-Ala)](n)-di-trans,octa-cis-undecaprenyl diphosphate + beta-D-GlcNAc-(1-&gt;4)-Mur2Ac(oyl-L-Ala-gamma-D-Glu-L-Lys-D-Ala-D-Ala)-di-trans,octa-cis-undecaprenyl diphosphate = [GlcNAc-(1-&gt;4)-Mur2Ac(oyl-L-Ala-gamma-D-Glu-L-Lys-D-Ala-D-Ala)](n+1)-di-trans,octa-cis-undecaprenyl diphosphate + di-trans,octa-cis-undecaprenyl diphosphate + H(+)</text>
        <dbReference type="Rhea" id="RHEA:23708"/>
        <dbReference type="Rhea" id="RHEA-COMP:9602"/>
        <dbReference type="Rhea" id="RHEA-COMP:9603"/>
        <dbReference type="ChEBI" id="CHEBI:15378"/>
        <dbReference type="ChEBI" id="CHEBI:58405"/>
        <dbReference type="ChEBI" id="CHEBI:60033"/>
        <dbReference type="ChEBI" id="CHEBI:78435"/>
        <dbReference type="EC" id="2.4.99.28"/>
    </reaction>
</comment>
<dbReference type="PANTHER" id="PTHR32282">
    <property type="entry name" value="BINDING PROTEIN TRANSPEPTIDASE, PUTATIVE-RELATED"/>
    <property type="match status" value="1"/>
</dbReference>
<evidence type="ECO:0000256" key="8">
    <source>
        <dbReference type="ARBA" id="ARBA00049902"/>
    </source>
</evidence>
<dbReference type="PROSITE" id="PS50035">
    <property type="entry name" value="PLD"/>
    <property type="match status" value="1"/>
</dbReference>
<evidence type="ECO:0000256" key="10">
    <source>
        <dbReference type="SAM" id="Phobius"/>
    </source>
</evidence>
<dbReference type="GO" id="GO:0008955">
    <property type="term" value="F:peptidoglycan glycosyltransferase activity"/>
    <property type="evidence" value="ECO:0007669"/>
    <property type="project" value="UniProtKB-EC"/>
</dbReference>
<keyword evidence="4" id="KW-0808">Transferase</keyword>
<dbReference type="NCBIfam" id="TIGR02073">
    <property type="entry name" value="PBP_1c"/>
    <property type="match status" value="1"/>
</dbReference>
<feature type="transmembrane region" description="Helical" evidence="10">
    <location>
        <begin position="21"/>
        <end position="43"/>
    </location>
</feature>
<dbReference type="Proteomes" id="UP000481033">
    <property type="component" value="Unassembled WGS sequence"/>
</dbReference>
<dbReference type="InterPro" id="IPR001460">
    <property type="entry name" value="PCN-bd_Tpept"/>
</dbReference>
<keyword evidence="2" id="KW-0645">Protease</keyword>
<dbReference type="Pfam" id="PF00912">
    <property type="entry name" value="Transgly"/>
    <property type="match status" value="1"/>
</dbReference>
<keyword evidence="5" id="KW-0378">Hydrolase</keyword>
<dbReference type="InterPro" id="IPR036950">
    <property type="entry name" value="PBP_transglycosylase"/>
</dbReference>
<dbReference type="GO" id="GO:0009252">
    <property type="term" value="P:peptidoglycan biosynthetic process"/>
    <property type="evidence" value="ECO:0007669"/>
    <property type="project" value="InterPro"/>
</dbReference>
<evidence type="ECO:0000256" key="9">
    <source>
        <dbReference type="SAM" id="MobiDB-lite"/>
    </source>
</evidence>
<dbReference type="GO" id="GO:0030288">
    <property type="term" value="C:outer membrane-bounded periplasmic space"/>
    <property type="evidence" value="ECO:0007669"/>
    <property type="project" value="TreeGrafter"/>
</dbReference>
<dbReference type="InterPro" id="IPR012338">
    <property type="entry name" value="Beta-lactam/transpept-like"/>
</dbReference>
<dbReference type="InterPro" id="IPR001264">
    <property type="entry name" value="Glyco_trans_51"/>
</dbReference>
<feature type="compositionally biased region" description="Polar residues" evidence="9">
    <location>
        <begin position="498"/>
        <end position="512"/>
    </location>
</feature>
<evidence type="ECO:0000256" key="4">
    <source>
        <dbReference type="ARBA" id="ARBA00022679"/>
    </source>
</evidence>
<dbReference type="RefSeq" id="WP_163702478.1">
    <property type="nucleotide sequence ID" value="NZ_QXHD01000004.1"/>
</dbReference>
<dbReference type="SUPFAM" id="SSF56601">
    <property type="entry name" value="beta-lactamase/transpeptidase-like"/>
    <property type="match status" value="1"/>
</dbReference>
<protein>
    <submittedName>
        <fullName evidence="12">Penicillin-binding protein 1C</fullName>
    </submittedName>
</protein>
<keyword evidence="1" id="KW-0121">Carboxypeptidase</keyword>
<comment type="caution">
    <text evidence="12">The sequence shown here is derived from an EMBL/GenBank/DDBJ whole genome shotgun (WGS) entry which is preliminary data.</text>
</comment>
<dbReference type="InterPro" id="IPR001736">
    <property type="entry name" value="PLipase_D/transphosphatidylase"/>
</dbReference>
<proteinExistence type="predicted"/>
<dbReference type="SUPFAM" id="SSF53955">
    <property type="entry name" value="Lysozyme-like"/>
    <property type="match status" value="1"/>
</dbReference>
<dbReference type="PANTHER" id="PTHR32282:SF15">
    <property type="entry name" value="PENICILLIN-BINDING PROTEIN 1C"/>
    <property type="match status" value="1"/>
</dbReference>
<keyword evidence="3" id="KW-0328">Glycosyltransferase</keyword>
<organism evidence="12 13">
    <name type="scientific">Adonisia turfae CCMR0081</name>
    <dbReference type="NCBI Taxonomy" id="2292702"/>
    <lineage>
        <taxon>Bacteria</taxon>
        <taxon>Bacillati</taxon>
        <taxon>Cyanobacteriota</taxon>
        <taxon>Adonisia</taxon>
        <taxon>Adonisia turfae</taxon>
    </lineage>
</organism>
<evidence type="ECO:0000256" key="6">
    <source>
        <dbReference type="ARBA" id="ARBA00023268"/>
    </source>
</evidence>
<sequence>MPQPLQQLFRTGCRWIWRRNLRVKISVVLLLMGLVVRGVPYLMPIHATDLAQVDQAVEFRDRNSLPLGTVLSRDQEHTAVVPLSQVSPHFQHAILAAEDRRFYHHGPVDLQALARASLQAIRTRRIVSGASTVTMQLARMVNPVPRTFLGKAQQIWYAWRLAAGMTKDEILAAYVNRLPMGGNIYGVEAAARVYFGLPAADLTVAQASLLAALPNAPTALNPYTNWDNLKQRQQYVLNQMVADGTLTQAQVKRIYVQPVTVQSIDQGLLVAPHFLFWLAAQLPTDHPAQVHTSLDLSLQRFVTAQVQQAVQGLALKNVRHAAALVIENATGDVLAYVGSPNYFSSQQTGQNDGVQALRQPGSTLKPFLYQLALEQDIIQPNTILADVPTHYAIPGAQLYSPTDFSETFQGPVRVRAALGNSLNIPAVRILEKVGVDKFLERLHQLGFTHLNQSPDHYGLGLALGSGEVSLWELAQAYLTLAHQGDPSITLSPMRRATHNQPSPMSHSRSNVSPLRRRTDRGVISSAIDRDSAAYGTFPSKGEEDLLTSSPTWSLITDILSDPHARATAFGVDSVLNLPFPSAVKTGTSSDFRDTWTVGFTSDYTVATWVGNFDGTPMQDVSGVMGAAPLWHRIMVHLHETHEPERFPSPDGMVKRPICTLTGQKPTSDCEAIVQEYFALEDLADYEQNTTESNQTNVAENSAELIIVSPKTGSQFLLYPNAQDQRLEFKVVDNTSQESSTIEWQLNGQTLESSGKPSLFWSMQPGQWHLDVRSGSRRAQVQFDVLLADEQPVRSGFSLRKSQ</sequence>
<keyword evidence="13" id="KW-1185">Reference proteome</keyword>
<keyword evidence="6" id="KW-0511">Multifunctional enzyme</keyword>
<dbReference type="GO" id="GO:0009002">
    <property type="term" value="F:serine-type D-Ala-D-Ala carboxypeptidase activity"/>
    <property type="evidence" value="ECO:0007669"/>
    <property type="project" value="UniProtKB-EC"/>
</dbReference>
<keyword evidence="10" id="KW-1133">Transmembrane helix</keyword>
<feature type="region of interest" description="Disordered" evidence="9">
    <location>
        <begin position="496"/>
        <end position="515"/>
    </location>
</feature>
<dbReference type="GO" id="GO:0006793">
    <property type="term" value="P:phosphorus metabolic process"/>
    <property type="evidence" value="ECO:0007669"/>
    <property type="project" value="UniProtKB-ARBA"/>
</dbReference>
<dbReference type="Pfam" id="PF06832">
    <property type="entry name" value="BiPBP_C"/>
    <property type="match status" value="1"/>
</dbReference>
<dbReference type="InterPro" id="IPR023346">
    <property type="entry name" value="Lysozyme-like_dom_sf"/>
</dbReference>
<reference evidence="12 13" key="1">
    <citation type="journal article" date="2020" name="Microb. Ecol.">
        <title>Ecogenomics of the Marine Benthic Filamentous Cyanobacterium Adonisia.</title>
        <authorList>
            <person name="Walter J.M."/>
            <person name="Coutinho F.H."/>
            <person name="Leomil L."/>
            <person name="Hargreaves P.I."/>
            <person name="Campeao M.E."/>
            <person name="Vieira V.V."/>
            <person name="Silva B.S."/>
            <person name="Fistarol G.O."/>
            <person name="Salomon P.S."/>
            <person name="Sawabe T."/>
            <person name="Mino S."/>
            <person name="Hosokawa M."/>
            <person name="Miyashita H."/>
            <person name="Maruyama F."/>
            <person name="van Verk M.C."/>
            <person name="Dutilh B.E."/>
            <person name="Thompson C.C."/>
            <person name="Thompson F.L."/>
        </authorList>
    </citation>
    <scope>NUCLEOTIDE SEQUENCE [LARGE SCALE GENOMIC DNA]</scope>
    <source>
        <strain evidence="12 13">CCMR0081</strain>
    </source>
</reference>
<dbReference type="Pfam" id="PF00905">
    <property type="entry name" value="Transpeptidase"/>
    <property type="match status" value="1"/>
</dbReference>
<evidence type="ECO:0000256" key="3">
    <source>
        <dbReference type="ARBA" id="ARBA00022676"/>
    </source>
</evidence>
<evidence type="ECO:0000313" key="12">
    <source>
        <dbReference type="EMBL" id="NEZ59512.1"/>
    </source>
</evidence>
<evidence type="ECO:0000256" key="1">
    <source>
        <dbReference type="ARBA" id="ARBA00022645"/>
    </source>
</evidence>
<dbReference type="Gene3D" id="3.40.710.10">
    <property type="entry name" value="DD-peptidase/beta-lactamase superfamily"/>
    <property type="match status" value="1"/>
</dbReference>
<comment type="catalytic activity">
    <reaction evidence="7">
        <text>Preferential cleavage: (Ac)2-L-Lys-D-Ala-|-D-Ala. Also transpeptidation of peptidyl-alanyl moieties that are N-acyl substituents of D-alanine.</text>
        <dbReference type="EC" id="3.4.16.4"/>
    </reaction>
</comment>
<keyword evidence="10" id="KW-0472">Membrane</keyword>
<dbReference type="GO" id="GO:0006508">
    <property type="term" value="P:proteolysis"/>
    <property type="evidence" value="ECO:0007669"/>
    <property type="project" value="UniProtKB-KW"/>
</dbReference>
<name>A0A6M0RUW4_9CYAN</name>
<dbReference type="InterPro" id="IPR050396">
    <property type="entry name" value="Glycosyltr_51/Transpeptidase"/>
</dbReference>
<accession>A0A6M0RUW4</accession>
<evidence type="ECO:0000256" key="5">
    <source>
        <dbReference type="ARBA" id="ARBA00022801"/>
    </source>
</evidence>
<evidence type="ECO:0000256" key="7">
    <source>
        <dbReference type="ARBA" id="ARBA00034000"/>
    </source>
</evidence>
<dbReference type="Gene3D" id="1.10.3810.10">
    <property type="entry name" value="Biosynthetic peptidoglycan transglycosylase-like"/>
    <property type="match status" value="1"/>
</dbReference>
<dbReference type="InterPro" id="IPR009647">
    <property type="entry name" value="PBP_C"/>
</dbReference>
<dbReference type="AlphaFoldDB" id="A0A6M0RUW4"/>
<keyword evidence="10" id="KW-0812">Transmembrane</keyword>
<dbReference type="GO" id="GO:0008658">
    <property type="term" value="F:penicillin binding"/>
    <property type="evidence" value="ECO:0007669"/>
    <property type="project" value="InterPro"/>
</dbReference>
<evidence type="ECO:0000256" key="2">
    <source>
        <dbReference type="ARBA" id="ARBA00022670"/>
    </source>
</evidence>
<evidence type="ECO:0000313" key="13">
    <source>
        <dbReference type="Proteomes" id="UP000481033"/>
    </source>
</evidence>
<dbReference type="InterPro" id="IPR011815">
    <property type="entry name" value="PBP_1c"/>
</dbReference>
<gene>
    <name evidence="12" type="primary">pbpC</name>
    <name evidence="12" type="ORF">DXZ20_28485</name>
</gene>